<evidence type="ECO:0000256" key="8">
    <source>
        <dbReference type="ARBA" id="ARBA00022840"/>
    </source>
</evidence>
<evidence type="ECO:0000256" key="4">
    <source>
        <dbReference type="ARBA" id="ARBA00022741"/>
    </source>
</evidence>
<dbReference type="CDD" id="cd17929">
    <property type="entry name" value="DEXHc_priA"/>
    <property type="match status" value="1"/>
</dbReference>
<feature type="binding site" evidence="11">
    <location>
        <position position="477"/>
    </location>
    <ligand>
        <name>Zn(2+)</name>
        <dbReference type="ChEBI" id="CHEBI:29105"/>
        <label>2</label>
    </ligand>
</feature>
<keyword evidence="10 11" id="KW-0413">Isomerase</keyword>
<dbReference type="Pfam" id="PF00270">
    <property type="entry name" value="DEAD"/>
    <property type="match status" value="1"/>
</dbReference>
<keyword evidence="3 11" id="KW-0479">Metal-binding</keyword>
<keyword evidence="6 11" id="KW-0347">Helicase</keyword>
<evidence type="ECO:0000256" key="1">
    <source>
        <dbReference type="ARBA" id="ARBA00022515"/>
    </source>
</evidence>
<dbReference type="InterPro" id="IPR041236">
    <property type="entry name" value="PriA_C"/>
</dbReference>
<dbReference type="PANTHER" id="PTHR30580:SF0">
    <property type="entry name" value="PRIMOSOMAL PROTEIN N"/>
    <property type="match status" value="1"/>
</dbReference>
<comment type="function">
    <text evidence="11">Initiates the restart of stalled replication forks, which reloads the replicative helicase on sites other than the origin of replication. Recognizes and binds to abandoned replication forks and remodels them to uncover a helicase loading site. Promotes assembly of the primosome at these replication forks.</text>
</comment>
<comment type="similarity">
    <text evidence="11">Belongs to the helicase family. PriA subfamily.</text>
</comment>
<dbReference type="InterPro" id="IPR014001">
    <property type="entry name" value="Helicase_ATP-bd"/>
</dbReference>
<organism evidence="13 14">
    <name type="scientific">Henriciella pelagia</name>
    <dbReference type="NCBI Taxonomy" id="1977912"/>
    <lineage>
        <taxon>Bacteria</taxon>
        <taxon>Pseudomonadati</taxon>
        <taxon>Pseudomonadota</taxon>
        <taxon>Alphaproteobacteria</taxon>
        <taxon>Hyphomonadales</taxon>
        <taxon>Hyphomonadaceae</taxon>
        <taxon>Henriciella</taxon>
    </lineage>
</organism>
<comment type="caution">
    <text evidence="13">The sequence shown here is derived from an EMBL/GenBank/DDBJ whole genome shotgun (WGS) entry which is preliminary data.</text>
</comment>
<dbReference type="Pfam" id="PF00271">
    <property type="entry name" value="Helicase_C"/>
    <property type="match status" value="1"/>
</dbReference>
<feature type="binding site" evidence="11">
    <location>
        <position position="453"/>
    </location>
    <ligand>
        <name>Zn(2+)</name>
        <dbReference type="ChEBI" id="CHEBI:29105"/>
        <label>1</label>
    </ligand>
</feature>
<dbReference type="SUPFAM" id="SSF52540">
    <property type="entry name" value="P-loop containing nucleoside triphosphate hydrolases"/>
    <property type="match status" value="1"/>
</dbReference>
<evidence type="ECO:0000256" key="9">
    <source>
        <dbReference type="ARBA" id="ARBA00023125"/>
    </source>
</evidence>
<keyword evidence="2 11" id="KW-0235">DNA replication</keyword>
<reference evidence="14" key="1">
    <citation type="journal article" date="2019" name="Int. J. Syst. Evol. Microbiol.">
        <title>The Global Catalogue of Microorganisms (GCM) 10K type strain sequencing project: providing services to taxonomists for standard genome sequencing and annotation.</title>
        <authorList>
            <consortium name="The Broad Institute Genomics Platform"/>
            <consortium name="The Broad Institute Genome Sequencing Center for Infectious Disease"/>
            <person name="Wu L."/>
            <person name="Ma J."/>
        </authorList>
    </citation>
    <scope>NUCLEOTIDE SEQUENCE [LARGE SCALE GENOMIC DNA]</scope>
    <source>
        <strain evidence="14">CGMCC 1.15928</strain>
    </source>
</reference>
<dbReference type="PANTHER" id="PTHR30580">
    <property type="entry name" value="PRIMOSOMAL PROTEIN N"/>
    <property type="match status" value="1"/>
</dbReference>
<name>A0ABQ1JKX4_9PROT</name>
<dbReference type="NCBIfam" id="NF004070">
    <property type="entry name" value="PRK05580.2-2"/>
    <property type="match status" value="1"/>
</dbReference>
<keyword evidence="4 11" id="KW-0547">Nucleotide-binding</keyword>
<keyword evidence="1 11" id="KW-0639">Primosome</keyword>
<feature type="binding site" evidence="11">
    <location>
        <position position="490"/>
    </location>
    <ligand>
        <name>Zn(2+)</name>
        <dbReference type="ChEBI" id="CHEBI:29105"/>
        <label>1</label>
    </ligand>
</feature>
<dbReference type="EMBL" id="BMKF01000002">
    <property type="protein sequence ID" value="GGB71095.1"/>
    <property type="molecule type" value="Genomic_DNA"/>
</dbReference>
<keyword evidence="8 11" id="KW-0067">ATP-binding</keyword>
<dbReference type="PROSITE" id="PS51192">
    <property type="entry name" value="HELICASE_ATP_BIND_1"/>
    <property type="match status" value="1"/>
</dbReference>
<dbReference type="SMART" id="SM00487">
    <property type="entry name" value="DEXDc"/>
    <property type="match status" value="1"/>
</dbReference>
<accession>A0ABQ1JKX4</accession>
<dbReference type="HAMAP" id="MF_00983">
    <property type="entry name" value="PriA"/>
    <property type="match status" value="1"/>
</dbReference>
<dbReference type="InterPro" id="IPR041222">
    <property type="entry name" value="PriA_3primeBD"/>
</dbReference>
<evidence type="ECO:0000256" key="3">
    <source>
        <dbReference type="ARBA" id="ARBA00022723"/>
    </source>
</evidence>
<keyword evidence="5 11" id="KW-0378">Hydrolase</keyword>
<dbReference type="InterPro" id="IPR042115">
    <property type="entry name" value="PriA_3primeBD_sf"/>
</dbReference>
<keyword evidence="7 11" id="KW-0862">Zinc</keyword>
<dbReference type="RefSeq" id="WP_233123965.1">
    <property type="nucleotide sequence ID" value="NZ_BMKF01000002.1"/>
</dbReference>
<proteinExistence type="inferred from homology"/>
<dbReference type="Pfam" id="PF18074">
    <property type="entry name" value="PriA_C"/>
    <property type="match status" value="1"/>
</dbReference>
<feature type="binding site" evidence="11">
    <location>
        <position position="450"/>
    </location>
    <ligand>
        <name>Zn(2+)</name>
        <dbReference type="ChEBI" id="CHEBI:29105"/>
        <label>1</label>
    </ligand>
</feature>
<gene>
    <name evidence="11 13" type="primary">priA</name>
    <name evidence="13" type="ORF">GCM10011503_19710</name>
</gene>
<comment type="cofactor">
    <cofactor evidence="11">
        <name>Zn(2+)</name>
        <dbReference type="ChEBI" id="CHEBI:29105"/>
    </cofactor>
    <text evidence="11">Binds 2 zinc ions per subunit.</text>
</comment>
<dbReference type="Proteomes" id="UP000628854">
    <property type="component" value="Unassembled WGS sequence"/>
</dbReference>
<dbReference type="InterPro" id="IPR027417">
    <property type="entry name" value="P-loop_NTPase"/>
</dbReference>
<evidence type="ECO:0000256" key="2">
    <source>
        <dbReference type="ARBA" id="ARBA00022705"/>
    </source>
</evidence>
<feature type="binding site" evidence="11">
    <location>
        <position position="493"/>
    </location>
    <ligand>
        <name>Zn(2+)</name>
        <dbReference type="ChEBI" id="CHEBI:29105"/>
        <label>1</label>
    </ligand>
</feature>
<dbReference type="NCBIfam" id="TIGR00595">
    <property type="entry name" value="priA"/>
    <property type="match status" value="1"/>
</dbReference>
<evidence type="ECO:0000313" key="13">
    <source>
        <dbReference type="EMBL" id="GGB71095.1"/>
    </source>
</evidence>
<dbReference type="Gene3D" id="3.40.50.300">
    <property type="entry name" value="P-loop containing nucleotide triphosphate hydrolases"/>
    <property type="match status" value="2"/>
</dbReference>
<comment type="subunit">
    <text evidence="11">Component of the replication restart primosome.</text>
</comment>
<comment type="catalytic activity">
    <reaction evidence="11">
        <text>ATP + H2O = ADP + phosphate + H(+)</text>
        <dbReference type="Rhea" id="RHEA:13065"/>
        <dbReference type="ChEBI" id="CHEBI:15377"/>
        <dbReference type="ChEBI" id="CHEBI:15378"/>
        <dbReference type="ChEBI" id="CHEBI:30616"/>
        <dbReference type="ChEBI" id="CHEBI:43474"/>
        <dbReference type="ChEBI" id="CHEBI:456216"/>
        <dbReference type="EC" id="5.6.2.4"/>
    </reaction>
</comment>
<evidence type="ECO:0000259" key="12">
    <source>
        <dbReference type="PROSITE" id="PS51192"/>
    </source>
</evidence>
<evidence type="ECO:0000256" key="5">
    <source>
        <dbReference type="ARBA" id="ARBA00022801"/>
    </source>
</evidence>
<dbReference type="InterPro" id="IPR001650">
    <property type="entry name" value="Helicase_C-like"/>
</dbReference>
<keyword evidence="14" id="KW-1185">Reference proteome</keyword>
<dbReference type="Gene3D" id="3.40.1440.60">
    <property type="entry name" value="PriA, 3(prime) DNA-binding domain"/>
    <property type="match status" value="1"/>
</dbReference>
<sequence>MNATPYVTESPTHTKPSPDMKLARILFPLPLPEPFDYAIPDGMDARPGSYVRAPLGKIERTGVVWEVVEKKPDDERDLKPVLDVFPTPPMPEAMRKFVSFAARYNVAHPGHVLAMVLRARGGLRPSPTSTIYVPTGHRSNRMTDARIKVLDAARDAGPTSAAELARQAGVSPGVVKGLVDIGALEAREVDTDLPYPQPTNFGVGDHLTGEQAEAGKALRAAVAKGGFQPFLLDGITGSGKTEVYFEAIAEALSKADDAQILVLLPEIALTQAVLSRFEARFGAPPAPWHSGLSDAERRRTWRETAHGRARIVIGARSALFLPFRNLKLIIIDEEHDTSFKQEDGVTYHARDMGVMRAKLEDAAIILASATPALETMVNAEQGRYQRLKLSARPGAAKLPDVELVDLRTNPPEKGNWLSPLLSRALVETLEAGEQSLLFLNRRGYAPLVICKACGERLKSPATESWLTEHRYTNRLVCHLTGWSIPKPEKCPMCGAKDSLMGVGPGVERVAEEVRTLLPQARIEIFSSDTARSGEETRGIVDRMAAGEIDVLIGTQIVAKGHNFPKLTLVGVVDADSGMKGGDLRAGERTYQLLSQVAGRAGRAEHPGRALIQTYGPENPAMIALAAGDRDGFLQIERDVRAELMLPPFGRMAALIMSAPSPELIQEAGKIAGQAAPNGEGVTVYGPAPAPISILRGRHRIRFLITSPRDVDLSAYMSAWLSAMKLPSQVRVSADIDPYSFL</sequence>
<dbReference type="InterPro" id="IPR011545">
    <property type="entry name" value="DEAD/DEAH_box_helicase_dom"/>
</dbReference>
<dbReference type="EC" id="5.6.2.4" evidence="11"/>
<evidence type="ECO:0000313" key="14">
    <source>
        <dbReference type="Proteomes" id="UP000628854"/>
    </source>
</evidence>
<comment type="catalytic activity">
    <reaction evidence="11">
        <text>Couples ATP hydrolysis with the unwinding of duplex DNA by translocating in the 3'-5' direction.</text>
        <dbReference type="EC" id="5.6.2.4"/>
    </reaction>
</comment>
<keyword evidence="9 11" id="KW-0238">DNA-binding</keyword>
<evidence type="ECO:0000256" key="6">
    <source>
        <dbReference type="ARBA" id="ARBA00022806"/>
    </source>
</evidence>
<dbReference type="InterPro" id="IPR005259">
    <property type="entry name" value="PriA"/>
</dbReference>
<protein>
    <recommendedName>
        <fullName evidence="11">Replication restart protein PriA</fullName>
    </recommendedName>
    <alternativeName>
        <fullName evidence="11">ATP-dependent DNA helicase PriA</fullName>
        <ecNumber evidence="11">5.6.2.4</ecNumber>
    </alternativeName>
    <alternativeName>
        <fullName evidence="11">DNA 3'-5' helicase PriA</fullName>
    </alternativeName>
</protein>
<dbReference type="SMART" id="SM00490">
    <property type="entry name" value="HELICc"/>
    <property type="match status" value="1"/>
</dbReference>
<comment type="caution">
    <text evidence="11">Lacks conserved residue(s) required for the propagation of feature annotation.</text>
</comment>
<evidence type="ECO:0000256" key="10">
    <source>
        <dbReference type="ARBA" id="ARBA00023235"/>
    </source>
</evidence>
<dbReference type="Pfam" id="PF17764">
    <property type="entry name" value="PriA_3primeBD"/>
    <property type="match status" value="1"/>
</dbReference>
<evidence type="ECO:0000256" key="7">
    <source>
        <dbReference type="ARBA" id="ARBA00022833"/>
    </source>
</evidence>
<evidence type="ECO:0000256" key="11">
    <source>
        <dbReference type="HAMAP-Rule" id="MF_00983"/>
    </source>
</evidence>
<feature type="domain" description="Helicase ATP-binding" evidence="12">
    <location>
        <begin position="221"/>
        <end position="389"/>
    </location>
</feature>